<feature type="compositionally biased region" description="Low complexity" evidence="1">
    <location>
        <begin position="328"/>
        <end position="339"/>
    </location>
</feature>
<keyword evidence="2" id="KW-0472">Membrane</keyword>
<comment type="caution">
    <text evidence="3">The sequence shown here is derived from an EMBL/GenBank/DDBJ whole genome shotgun (WGS) entry which is preliminary data.</text>
</comment>
<protein>
    <submittedName>
        <fullName evidence="3">Uncharacterized protein</fullName>
    </submittedName>
</protein>
<dbReference type="EMBL" id="JANBPT010000423">
    <property type="protein sequence ID" value="KAJ1921289.1"/>
    <property type="molecule type" value="Genomic_DNA"/>
</dbReference>
<evidence type="ECO:0000313" key="4">
    <source>
        <dbReference type="Proteomes" id="UP001150569"/>
    </source>
</evidence>
<reference evidence="3" key="1">
    <citation type="submission" date="2022-07" db="EMBL/GenBank/DDBJ databases">
        <title>Phylogenomic reconstructions and comparative analyses of Kickxellomycotina fungi.</title>
        <authorList>
            <person name="Reynolds N.K."/>
            <person name="Stajich J.E."/>
            <person name="Barry K."/>
            <person name="Grigoriev I.V."/>
            <person name="Crous P."/>
            <person name="Smith M.E."/>
        </authorList>
    </citation>
    <scope>NUCLEOTIDE SEQUENCE</scope>
    <source>
        <strain evidence="3">RSA 861</strain>
    </source>
</reference>
<feature type="region of interest" description="Disordered" evidence="1">
    <location>
        <begin position="304"/>
        <end position="348"/>
    </location>
</feature>
<proteinExistence type="predicted"/>
<accession>A0A9W8DR71</accession>
<feature type="compositionally biased region" description="Low complexity" evidence="1">
    <location>
        <begin position="310"/>
        <end position="321"/>
    </location>
</feature>
<keyword evidence="2" id="KW-1133">Transmembrane helix</keyword>
<feature type="transmembrane region" description="Helical" evidence="2">
    <location>
        <begin position="221"/>
        <end position="245"/>
    </location>
</feature>
<feature type="transmembrane region" description="Helical" evidence="2">
    <location>
        <begin position="160"/>
        <end position="189"/>
    </location>
</feature>
<dbReference type="SUPFAM" id="SSF81321">
    <property type="entry name" value="Family A G protein-coupled receptor-like"/>
    <property type="match status" value="1"/>
</dbReference>
<feature type="transmembrane region" description="Helical" evidence="2">
    <location>
        <begin position="6"/>
        <end position="32"/>
    </location>
</feature>
<organism evidence="3 4">
    <name type="scientific">Tieghemiomyces parasiticus</name>
    <dbReference type="NCBI Taxonomy" id="78921"/>
    <lineage>
        <taxon>Eukaryota</taxon>
        <taxon>Fungi</taxon>
        <taxon>Fungi incertae sedis</taxon>
        <taxon>Zoopagomycota</taxon>
        <taxon>Kickxellomycotina</taxon>
        <taxon>Dimargaritomycetes</taxon>
        <taxon>Dimargaritales</taxon>
        <taxon>Dimargaritaceae</taxon>
        <taxon>Tieghemiomyces</taxon>
    </lineage>
</organism>
<gene>
    <name evidence="3" type="ORF">IWQ60_006811</name>
</gene>
<sequence>MGMLDLYVAIFVLNGLSMLCSLASIIIVLWVWYKQPSSKESPSFNLSLWIAVSDFPLRIADIVTNPLTFMGNYPTNHSFALFILWITMFSSYWFIYLNAMITLDLQLVFFHRLPRQARIRRWYPLIGTAIAFFAGFWYLVLPDVRITPDGVIMAGTEGSLASLFLIIWTNIWMHIGIVYSIVVVACVCVKVIHSQSHLRNFNQGDQTKTISQALVRNTRLIMAYPIVMFIIYVPYILSSWFQAYIPGSFTAYWTVGTNVVYSMQGIFNFIILLFHPVMLSTYRQNNFGFSSFWSRVSRRMGTNTAGTYNTSSGSTAQGSSGPVRNGHSDSSQTSSSPSSVPVGVTPHLQTLDMGPGVTGYFGNDLENGQGASVHKLHGLEGMETIKAQSDMIEKGDMIDFEDPTCL</sequence>
<feature type="transmembrane region" description="Helical" evidence="2">
    <location>
        <begin position="251"/>
        <end position="274"/>
    </location>
</feature>
<feature type="transmembrane region" description="Helical" evidence="2">
    <location>
        <begin position="80"/>
        <end position="101"/>
    </location>
</feature>
<keyword evidence="2" id="KW-0812">Transmembrane</keyword>
<name>A0A9W8DR71_9FUNG</name>
<keyword evidence="4" id="KW-1185">Reference proteome</keyword>
<evidence type="ECO:0000256" key="1">
    <source>
        <dbReference type="SAM" id="MobiDB-lite"/>
    </source>
</evidence>
<dbReference type="Gene3D" id="1.20.1070.10">
    <property type="entry name" value="Rhodopsin 7-helix transmembrane proteins"/>
    <property type="match status" value="1"/>
</dbReference>
<evidence type="ECO:0000313" key="3">
    <source>
        <dbReference type="EMBL" id="KAJ1921289.1"/>
    </source>
</evidence>
<evidence type="ECO:0000256" key="2">
    <source>
        <dbReference type="SAM" id="Phobius"/>
    </source>
</evidence>
<dbReference type="AlphaFoldDB" id="A0A9W8DR71"/>
<feature type="transmembrane region" description="Helical" evidence="2">
    <location>
        <begin position="122"/>
        <end position="140"/>
    </location>
</feature>
<dbReference type="Proteomes" id="UP001150569">
    <property type="component" value="Unassembled WGS sequence"/>
</dbReference>